<dbReference type="FunFam" id="2.60.40.4100:FF:000005">
    <property type="entry name" value="Deleted in malignant brain tumors 1"/>
    <property type="match status" value="1"/>
</dbReference>
<dbReference type="InterPro" id="IPR055356">
    <property type="entry name" value="ZP-N"/>
</dbReference>
<evidence type="ECO:0000259" key="7">
    <source>
        <dbReference type="PROSITE" id="PS51034"/>
    </source>
</evidence>
<dbReference type="PROSITE" id="PS01180">
    <property type="entry name" value="CUB"/>
    <property type="match status" value="1"/>
</dbReference>
<comment type="caution">
    <text evidence="4">Lacks conserved residue(s) required for the propagation of feature annotation.</text>
</comment>
<dbReference type="PROSITE" id="PS51034">
    <property type="entry name" value="ZP_2"/>
    <property type="match status" value="1"/>
</dbReference>
<dbReference type="PRINTS" id="PR00023">
    <property type="entry name" value="ZPELLUCIDA"/>
</dbReference>
<dbReference type="InterPro" id="IPR048290">
    <property type="entry name" value="ZP_chr"/>
</dbReference>
<dbReference type="Pfam" id="PF23344">
    <property type="entry name" value="ZP-N"/>
    <property type="match status" value="1"/>
</dbReference>
<evidence type="ECO:0000256" key="3">
    <source>
        <dbReference type="ARBA" id="ARBA00023180"/>
    </source>
</evidence>
<name>A0A4Z2HBU4_9TELE</name>
<comment type="caution">
    <text evidence="8">The sequence shown here is derived from an EMBL/GenBank/DDBJ whole genome shotgun (WGS) entry which is preliminary data.</text>
</comment>
<dbReference type="SUPFAM" id="SSF90188">
    <property type="entry name" value="Somatomedin B domain"/>
    <property type="match status" value="1"/>
</dbReference>
<dbReference type="PANTHER" id="PTHR14002">
    <property type="entry name" value="ENDOGLIN/TGF-BETA RECEPTOR TYPE III"/>
    <property type="match status" value="1"/>
</dbReference>
<dbReference type="PANTHER" id="PTHR14002:SF38">
    <property type="entry name" value="CUB AND ZONA PELLUCIDA-LIKE DOMAIN-CONTAINING PROTEIN 1"/>
    <property type="match status" value="1"/>
</dbReference>
<evidence type="ECO:0000313" key="9">
    <source>
        <dbReference type="Proteomes" id="UP000314294"/>
    </source>
</evidence>
<dbReference type="AlphaFoldDB" id="A0A4Z2HBU4"/>
<dbReference type="InterPro" id="IPR055355">
    <property type="entry name" value="ZP-C"/>
</dbReference>
<dbReference type="SMART" id="SM00241">
    <property type="entry name" value="ZP"/>
    <property type="match status" value="1"/>
</dbReference>
<dbReference type="SUPFAM" id="SSF49854">
    <property type="entry name" value="Spermadhesin, CUB domain"/>
    <property type="match status" value="1"/>
</dbReference>
<evidence type="ECO:0000313" key="8">
    <source>
        <dbReference type="EMBL" id="TNN63357.1"/>
    </source>
</evidence>
<keyword evidence="1" id="KW-0732">Signal</keyword>
<evidence type="ECO:0000256" key="4">
    <source>
        <dbReference type="PROSITE-ProRule" id="PRU00059"/>
    </source>
</evidence>
<dbReference type="PROSITE" id="PS50958">
    <property type="entry name" value="SMB_2"/>
    <property type="match status" value="1"/>
</dbReference>
<proteinExistence type="predicted"/>
<feature type="domain" description="CUB" evidence="5">
    <location>
        <begin position="86"/>
        <end position="209"/>
    </location>
</feature>
<evidence type="ECO:0000259" key="6">
    <source>
        <dbReference type="PROSITE" id="PS50958"/>
    </source>
</evidence>
<keyword evidence="9" id="KW-1185">Reference proteome</keyword>
<dbReference type="InterPro" id="IPR036024">
    <property type="entry name" value="Somatomedin_B-like_dom_sf"/>
</dbReference>
<dbReference type="Gene3D" id="2.60.40.4100">
    <property type="entry name" value="Zona pellucida, ZP-C domain"/>
    <property type="match status" value="1"/>
</dbReference>
<dbReference type="Pfam" id="PF00100">
    <property type="entry name" value="Zona_pellucida"/>
    <property type="match status" value="1"/>
</dbReference>
<dbReference type="PROSITE" id="PS00524">
    <property type="entry name" value="SMB_1"/>
    <property type="match status" value="1"/>
</dbReference>
<dbReference type="Gene3D" id="2.60.40.3210">
    <property type="entry name" value="Zona pellucida, ZP-N domain"/>
    <property type="match status" value="1"/>
</dbReference>
<dbReference type="InterPro" id="IPR035914">
    <property type="entry name" value="Sperma_CUB_dom_sf"/>
</dbReference>
<dbReference type="InterPro" id="IPR001507">
    <property type="entry name" value="ZP_dom"/>
</dbReference>
<evidence type="ECO:0000256" key="1">
    <source>
        <dbReference type="ARBA" id="ARBA00022729"/>
    </source>
</evidence>
<keyword evidence="2" id="KW-1015">Disulfide bond</keyword>
<protein>
    <submittedName>
        <fullName evidence="8">Deleted in malignant brain tumors 1 protein</fullName>
    </submittedName>
</protein>
<gene>
    <name evidence="8" type="primary">Dmbt1_1</name>
    <name evidence="8" type="ORF">EYF80_026459</name>
</gene>
<evidence type="ECO:0000256" key="2">
    <source>
        <dbReference type="ARBA" id="ARBA00023157"/>
    </source>
</evidence>
<dbReference type="CDD" id="cd00041">
    <property type="entry name" value="CUB"/>
    <property type="match status" value="1"/>
</dbReference>
<dbReference type="InterPro" id="IPR001212">
    <property type="entry name" value="Somatomedin_B_dom"/>
</dbReference>
<dbReference type="FunFam" id="2.60.120.290:FF:000005">
    <property type="entry name" value="Procollagen C-endopeptidase enhancer 1"/>
    <property type="match status" value="1"/>
</dbReference>
<accession>A0A4Z2HBU4</accession>
<dbReference type="InterPro" id="IPR042235">
    <property type="entry name" value="ZP-C_dom"/>
</dbReference>
<keyword evidence="3" id="KW-0325">Glycoprotein</keyword>
<dbReference type="InterPro" id="IPR000859">
    <property type="entry name" value="CUB_dom"/>
</dbReference>
<dbReference type="EMBL" id="SRLO01000275">
    <property type="protein sequence ID" value="TNN63357.1"/>
    <property type="molecule type" value="Genomic_DNA"/>
</dbReference>
<dbReference type="Pfam" id="PF00431">
    <property type="entry name" value="CUB"/>
    <property type="match status" value="1"/>
</dbReference>
<dbReference type="SMART" id="SM00042">
    <property type="entry name" value="CUB"/>
    <property type="match status" value="1"/>
</dbReference>
<sequence>MYCNVNLCLAARPSCRDNCGGNMGSCSCSGSCEYNGNCCHDYYCKCQVKQIHRVDSFCRRSQSVKSLMACLRVGDHEQPMDHNPSCLRGVHHEQPMDHNPSPMPSHNFDARPSPNHPNQYSNNAYCVWQLRAAYDQRIFLSFTYLQLENCCSCDYIAVYDGPSLSSRYLGKVCHGSLSTFSSTSNYLTVLFRTDSSVVGRGFNADFVSSLQPSSGKVDCSSDNMNITIQRSYLNSIGYDGESLYLNDPRCRPQVSSYQVVFNFPVNACGTALKFENGSAVYTNSLRASTSNYGDITRQSHLHMSVGCRMDQDSVAQIMYIVRHHDNSRITGTGRFNTSMDFFTSSSFYSKVTQVPYEVDLNQNLYVQVDLSAGDSSLVLFLDTCVTSPSANDFQSRPYYLVRNGCSVDNTYRSYVTGTRTYGRFTFKAFQFLRATESVYIQCKVLICQASDSNSRCRRGCRKRAARALGSVHDSHTLVLGPIQLKDVALERVLVAVAAHVDGVEDVVGEVDVTVLAVMQRVGVLERDGQARGTGLAVEDTRGAGAPAVLAAGFPSRAAVAVKRSAGLGADRGRGGGGVDRAGGRGHGGLLEEEGLLVHDGLCSRGHRRASLVLGLGREAGQLARQGGQLVQRVVHNQIVVVLPVLHRVTLSVVGLLTQVGQLVREVVDIFRLVRHHGRGGEVDEESTAVAQRAGLLLQDAQHLLVGKRASAFHGQQFVAAAAVVRQVAAIAAAEGAQLAFVRLLARVGSHVGLEVALVGRGEGAEVATELTCHMTVAISELHLVTWRQLVLLLDAADGARDHVDMLGLLAQLTLACRVESIFVNSNAGDRKHSGLSLELQKLLPLPAVAPSLALLQASCLQLYIHLKNHPCSQAFTPTVSSLKGAVSPPFCTTMFRPTDSF</sequence>
<dbReference type="OrthoDB" id="10063988at2759"/>
<dbReference type="Proteomes" id="UP000314294">
    <property type="component" value="Unassembled WGS sequence"/>
</dbReference>
<dbReference type="Gene3D" id="2.60.120.290">
    <property type="entry name" value="Spermadhesin, CUB domain"/>
    <property type="match status" value="1"/>
</dbReference>
<reference evidence="8 9" key="1">
    <citation type="submission" date="2019-03" db="EMBL/GenBank/DDBJ databases">
        <title>First draft genome of Liparis tanakae, snailfish: a comprehensive survey of snailfish specific genes.</title>
        <authorList>
            <person name="Kim W."/>
            <person name="Song I."/>
            <person name="Jeong J.-H."/>
            <person name="Kim D."/>
            <person name="Kim S."/>
            <person name="Ryu S."/>
            <person name="Song J.Y."/>
            <person name="Lee S.K."/>
        </authorList>
    </citation>
    <scope>NUCLEOTIDE SEQUENCE [LARGE SCALE GENOMIC DNA]</scope>
    <source>
        <tissue evidence="8">Muscle</tissue>
    </source>
</reference>
<feature type="domain" description="ZP" evidence="7">
    <location>
        <begin position="218"/>
        <end position="463"/>
    </location>
</feature>
<evidence type="ECO:0000259" key="5">
    <source>
        <dbReference type="PROSITE" id="PS01180"/>
    </source>
</evidence>
<organism evidence="8 9">
    <name type="scientific">Liparis tanakae</name>
    <name type="common">Tanaka's snailfish</name>
    <dbReference type="NCBI Taxonomy" id="230148"/>
    <lineage>
        <taxon>Eukaryota</taxon>
        <taxon>Metazoa</taxon>
        <taxon>Chordata</taxon>
        <taxon>Craniata</taxon>
        <taxon>Vertebrata</taxon>
        <taxon>Euteleostomi</taxon>
        <taxon>Actinopterygii</taxon>
        <taxon>Neopterygii</taxon>
        <taxon>Teleostei</taxon>
        <taxon>Neoteleostei</taxon>
        <taxon>Acanthomorphata</taxon>
        <taxon>Eupercaria</taxon>
        <taxon>Perciformes</taxon>
        <taxon>Cottioidei</taxon>
        <taxon>Cottales</taxon>
        <taxon>Liparidae</taxon>
        <taxon>Liparis</taxon>
    </lineage>
</organism>
<feature type="domain" description="SMB" evidence="6">
    <location>
        <begin position="11"/>
        <end position="52"/>
    </location>
</feature>